<comment type="caution">
    <text evidence="1">The sequence shown here is derived from an EMBL/GenBank/DDBJ whole genome shotgun (WGS) entry which is preliminary data.</text>
</comment>
<sequence>MAIEKVHSANNTSVVQDEVLAHKLGLIPLKIDSRLFNFKSGNDEPNEKNTIVFKLHSRCERGSSRIKDVNALLLDTRRHAFLDSTDSNNLRLIYGLGLMLKASLCLWSSGI</sequence>
<dbReference type="InterPro" id="IPR036643">
    <property type="entry name" value="RNApol_insert_sf"/>
</dbReference>
<name>A0ABD3CQS0_9LAMI</name>
<dbReference type="EMBL" id="JAVIJP010000032">
    <property type="protein sequence ID" value="KAL3631489.1"/>
    <property type="molecule type" value="Genomic_DNA"/>
</dbReference>
<dbReference type="PANTHER" id="PTHR11800:SF13">
    <property type="entry name" value="DNA-DIRECTED RNA POLYMERASES I AND III SUBUNIT RPAC1"/>
    <property type="match status" value="1"/>
</dbReference>
<evidence type="ECO:0000313" key="1">
    <source>
        <dbReference type="EMBL" id="KAL3631489.1"/>
    </source>
</evidence>
<gene>
    <name evidence="1" type="ORF">CASFOL_024473</name>
</gene>
<proteinExistence type="predicted"/>
<organism evidence="1 2">
    <name type="scientific">Castilleja foliolosa</name>
    <dbReference type="NCBI Taxonomy" id="1961234"/>
    <lineage>
        <taxon>Eukaryota</taxon>
        <taxon>Viridiplantae</taxon>
        <taxon>Streptophyta</taxon>
        <taxon>Embryophyta</taxon>
        <taxon>Tracheophyta</taxon>
        <taxon>Spermatophyta</taxon>
        <taxon>Magnoliopsida</taxon>
        <taxon>eudicotyledons</taxon>
        <taxon>Gunneridae</taxon>
        <taxon>Pentapetalae</taxon>
        <taxon>asterids</taxon>
        <taxon>lamiids</taxon>
        <taxon>Lamiales</taxon>
        <taxon>Orobanchaceae</taxon>
        <taxon>Pedicularideae</taxon>
        <taxon>Castillejinae</taxon>
        <taxon>Castilleja</taxon>
    </lineage>
</organism>
<evidence type="ECO:0008006" key="3">
    <source>
        <dbReference type="Google" id="ProtNLM"/>
    </source>
</evidence>
<dbReference type="SUPFAM" id="SSF56553">
    <property type="entry name" value="Insert subdomain of RNA polymerase alpha subunit"/>
    <property type="match status" value="1"/>
</dbReference>
<dbReference type="PANTHER" id="PTHR11800">
    <property type="entry name" value="DNA-DIRECTED RNA POLYMERASE"/>
    <property type="match status" value="1"/>
</dbReference>
<dbReference type="AlphaFoldDB" id="A0ABD3CQS0"/>
<dbReference type="Gene3D" id="2.170.120.12">
    <property type="entry name" value="DNA-directed RNA polymerase, insert domain"/>
    <property type="match status" value="1"/>
</dbReference>
<accession>A0ABD3CQS0</accession>
<protein>
    <recommendedName>
        <fullName evidence="3">DNA-directed RNA polymerase RpoA/D/Rpb3-type domain-containing protein</fullName>
    </recommendedName>
</protein>
<dbReference type="Proteomes" id="UP001632038">
    <property type="component" value="Unassembled WGS sequence"/>
</dbReference>
<reference evidence="2" key="1">
    <citation type="journal article" date="2024" name="IScience">
        <title>Strigolactones Initiate the Formation of Haustorium-like Structures in Castilleja.</title>
        <authorList>
            <person name="Buerger M."/>
            <person name="Peterson D."/>
            <person name="Chory J."/>
        </authorList>
    </citation>
    <scope>NUCLEOTIDE SEQUENCE [LARGE SCALE GENOMIC DNA]</scope>
</reference>
<dbReference type="InterPro" id="IPR050518">
    <property type="entry name" value="Rpo3/RPB3_RNA_Pol_subunit"/>
</dbReference>
<keyword evidence="2" id="KW-1185">Reference proteome</keyword>
<evidence type="ECO:0000313" key="2">
    <source>
        <dbReference type="Proteomes" id="UP001632038"/>
    </source>
</evidence>